<dbReference type="Proteomes" id="UP000064939">
    <property type="component" value="Chromosome"/>
</dbReference>
<organism evidence="1 2">
    <name type="scientific">Acinetobacter equi</name>
    <dbReference type="NCBI Taxonomy" id="1324350"/>
    <lineage>
        <taxon>Bacteria</taxon>
        <taxon>Pseudomonadati</taxon>
        <taxon>Pseudomonadota</taxon>
        <taxon>Gammaproteobacteria</taxon>
        <taxon>Moraxellales</taxon>
        <taxon>Moraxellaceae</taxon>
        <taxon>Acinetobacter</taxon>
    </lineage>
</organism>
<name>A0A0N9V8H3_9GAMM</name>
<dbReference type="AlphaFoldDB" id="A0A0N9V8H3"/>
<dbReference type="STRING" id="1324350.AOY20_07735"/>
<reference evidence="1 2" key="1">
    <citation type="journal article" date="2015" name="Int. J. Syst. Evol. Microbiol.">
        <title>Acinetobacter equi sp. nov. isolated from horse faeces.</title>
        <authorList>
            <person name="Poppel M.T."/>
            <person name="Skiebe E."/>
            <person name="Laue M."/>
            <person name="Bergmann H."/>
            <person name="Ebersberger I."/>
            <person name="Garn T."/>
            <person name="Fruth A."/>
            <person name="Baumgardt S."/>
            <person name="Busse H.J."/>
            <person name="Wilharm G."/>
        </authorList>
    </citation>
    <scope>NUCLEOTIDE SEQUENCE [LARGE SCALE GENOMIC DNA]</scope>
    <source>
        <strain evidence="1 2">114</strain>
    </source>
</reference>
<keyword evidence="2" id="KW-1185">Reference proteome</keyword>
<dbReference type="InterPro" id="IPR015001">
    <property type="entry name" value="DUF1850"/>
</dbReference>
<accession>A0A0N9V8H3</accession>
<evidence type="ECO:0000313" key="2">
    <source>
        <dbReference type="Proteomes" id="UP000064939"/>
    </source>
</evidence>
<dbReference type="KEGG" id="aei:AOY20_07735"/>
<gene>
    <name evidence="1" type="ORF">AOY20_07735</name>
</gene>
<dbReference type="RefSeq" id="WP_054581325.1">
    <property type="nucleotide sequence ID" value="NZ_CP012808.1"/>
</dbReference>
<protein>
    <recommendedName>
        <fullName evidence="3">DUF1850 domain-containing protein</fullName>
    </recommendedName>
</protein>
<dbReference type="OrthoDB" id="5298197at2"/>
<evidence type="ECO:0008006" key="3">
    <source>
        <dbReference type="Google" id="ProtNLM"/>
    </source>
</evidence>
<dbReference type="Pfam" id="PF08905">
    <property type="entry name" value="DUF1850"/>
    <property type="match status" value="1"/>
</dbReference>
<proteinExistence type="predicted"/>
<sequence>MIKHKSVVITTLLFGLCFGLTFLLPVSYTQVQVNQNICKIPSQSFDLQWKHSVEKTNWLEHYQIKNNNFVLQYTDFISFGAGTPISNLIIFQKDGWIRMEVNQMLKEINWTISKNMQGVIKFNHQEWRIYEDYPNYSLINISIQQQPFWTVLWLGECL</sequence>
<dbReference type="EMBL" id="CP012808">
    <property type="protein sequence ID" value="ALH95433.1"/>
    <property type="molecule type" value="Genomic_DNA"/>
</dbReference>
<evidence type="ECO:0000313" key="1">
    <source>
        <dbReference type="EMBL" id="ALH95433.1"/>
    </source>
</evidence>